<evidence type="ECO:0000313" key="2">
    <source>
        <dbReference type="Proteomes" id="UP000050509"/>
    </source>
</evidence>
<dbReference type="Proteomes" id="UP000050509">
    <property type="component" value="Unassembled WGS sequence"/>
</dbReference>
<protein>
    <recommendedName>
        <fullName evidence="3">DUF1634 domain-containing protein</fullName>
    </recommendedName>
</protein>
<proteinExistence type="predicted"/>
<gene>
    <name evidence="1" type="ORF">SE17_32180</name>
</gene>
<organism evidence="1 2">
    <name type="scientific">Kouleothrix aurantiaca</name>
    <dbReference type="NCBI Taxonomy" id="186479"/>
    <lineage>
        <taxon>Bacteria</taxon>
        <taxon>Bacillati</taxon>
        <taxon>Chloroflexota</taxon>
        <taxon>Chloroflexia</taxon>
        <taxon>Chloroflexales</taxon>
        <taxon>Roseiflexineae</taxon>
        <taxon>Roseiflexaceae</taxon>
        <taxon>Kouleothrix</taxon>
    </lineage>
</organism>
<accession>A0A0P9CV38</accession>
<comment type="caution">
    <text evidence="1">The sequence shown here is derived from an EMBL/GenBank/DDBJ whole genome shotgun (WGS) entry which is preliminary data.</text>
</comment>
<dbReference type="Pfam" id="PF07843">
    <property type="entry name" value="DUF1634"/>
    <property type="match status" value="1"/>
</dbReference>
<dbReference type="AlphaFoldDB" id="A0A0P9CV38"/>
<reference evidence="1 2" key="1">
    <citation type="submission" date="2015-09" db="EMBL/GenBank/DDBJ databases">
        <title>Draft genome sequence of Kouleothrix aurantiaca JCM 19913.</title>
        <authorList>
            <person name="Hemp J."/>
        </authorList>
    </citation>
    <scope>NUCLEOTIDE SEQUENCE [LARGE SCALE GENOMIC DNA]</scope>
    <source>
        <strain evidence="1 2">COM-B</strain>
    </source>
</reference>
<keyword evidence="2" id="KW-1185">Reference proteome</keyword>
<sequence>MNEIVHGVLIIGLATSTALMLLGLGLALFYQRDLPTAVPNIGDVLGRVAALRPSGFLALGLLVLIATPILRVVGSIGAFVYERDWRFAAITSLVLAVLAVSLLFGRG</sequence>
<dbReference type="EMBL" id="LJCR01001920">
    <property type="protein sequence ID" value="KPV49515.1"/>
    <property type="molecule type" value="Genomic_DNA"/>
</dbReference>
<evidence type="ECO:0008006" key="3">
    <source>
        <dbReference type="Google" id="ProtNLM"/>
    </source>
</evidence>
<dbReference type="PATRIC" id="fig|186479.3.peg.3409"/>
<evidence type="ECO:0000313" key="1">
    <source>
        <dbReference type="EMBL" id="KPV49515.1"/>
    </source>
</evidence>
<name>A0A0P9CV38_9CHLR</name>
<dbReference type="InterPro" id="IPR012861">
    <property type="entry name" value="DUF1634"/>
</dbReference>